<gene>
    <name evidence="4" type="ORF">FPZ08_12260</name>
</gene>
<feature type="domain" description="Apiosidase-like catalytic" evidence="1">
    <location>
        <begin position="105"/>
        <end position="390"/>
    </location>
</feature>
<evidence type="ECO:0000313" key="5">
    <source>
        <dbReference type="Proteomes" id="UP000315364"/>
    </source>
</evidence>
<dbReference type="InterPro" id="IPR013783">
    <property type="entry name" value="Ig-like_fold"/>
</dbReference>
<dbReference type="AlphaFoldDB" id="A0A5B8LT69"/>
<name>A0A5B8LT69_9HYPH</name>
<dbReference type="Proteomes" id="UP000315364">
    <property type="component" value="Chromosome"/>
</dbReference>
<dbReference type="KEGG" id="dea:FPZ08_12260"/>
<dbReference type="Pfam" id="PF13204">
    <property type="entry name" value="Apiosidase"/>
    <property type="match status" value="1"/>
</dbReference>
<dbReference type="InterPro" id="IPR041239">
    <property type="entry name" value="DUF5605"/>
</dbReference>
<protein>
    <submittedName>
        <fullName evidence="4">DUF5060 domain-containing protein</fullName>
    </submittedName>
</protein>
<accession>A0A5B8LT69</accession>
<dbReference type="InterPro" id="IPR025277">
    <property type="entry name" value="Apiosidase-like_cat_dom"/>
</dbReference>
<keyword evidence="5" id="KW-1185">Reference proteome</keyword>
<proteinExistence type="predicted"/>
<evidence type="ECO:0000259" key="1">
    <source>
        <dbReference type="Pfam" id="PF13204"/>
    </source>
</evidence>
<dbReference type="PANTHER" id="PTHR37836:SF2">
    <property type="entry name" value="DUF4038 DOMAIN-CONTAINING PROTEIN"/>
    <property type="match status" value="1"/>
</dbReference>
<reference evidence="4 5" key="1">
    <citation type="submission" date="2019-07" db="EMBL/GenBank/DDBJ databases">
        <title>Full genome sequence of Devosia sp. Gsoil 520.</title>
        <authorList>
            <person name="Im W.-T."/>
        </authorList>
    </citation>
    <scope>NUCLEOTIDE SEQUENCE [LARGE SCALE GENOMIC DNA]</scope>
    <source>
        <strain evidence="4 5">Gsoil 520</strain>
    </source>
</reference>
<dbReference type="Gene3D" id="3.20.20.80">
    <property type="entry name" value="Glycosidases"/>
    <property type="match status" value="1"/>
</dbReference>
<feature type="domain" description="DUF5605" evidence="3">
    <location>
        <begin position="460"/>
        <end position="525"/>
    </location>
</feature>
<feature type="domain" description="DUF5060" evidence="2">
    <location>
        <begin position="13"/>
        <end position="77"/>
    </location>
</feature>
<dbReference type="Pfam" id="PF18310">
    <property type="entry name" value="DUF5605"/>
    <property type="match status" value="1"/>
</dbReference>
<dbReference type="Gene3D" id="2.60.40.10">
    <property type="entry name" value="Immunoglobulins"/>
    <property type="match status" value="1"/>
</dbReference>
<evidence type="ECO:0000313" key="4">
    <source>
        <dbReference type="EMBL" id="QDZ11468.1"/>
    </source>
</evidence>
<dbReference type="InterPro" id="IPR032260">
    <property type="entry name" value="DUF5060"/>
</dbReference>
<dbReference type="Pfam" id="PF16586">
    <property type="entry name" value="DUF5060"/>
    <property type="match status" value="1"/>
</dbReference>
<dbReference type="OrthoDB" id="127163at2"/>
<dbReference type="Gene3D" id="2.60.40.3950">
    <property type="match status" value="1"/>
</dbReference>
<organism evidence="4 5">
    <name type="scientific">Devosia ginsengisoli</name>
    <dbReference type="NCBI Taxonomy" id="400770"/>
    <lineage>
        <taxon>Bacteria</taxon>
        <taxon>Pseudomonadati</taxon>
        <taxon>Pseudomonadota</taxon>
        <taxon>Alphaproteobacteria</taxon>
        <taxon>Hyphomicrobiales</taxon>
        <taxon>Devosiaceae</taxon>
        <taxon>Devosia</taxon>
    </lineage>
</organism>
<dbReference type="SUPFAM" id="SSF51445">
    <property type="entry name" value="(Trans)glycosidases"/>
    <property type="match status" value="1"/>
</dbReference>
<dbReference type="InterPro" id="IPR017853">
    <property type="entry name" value="GH"/>
</dbReference>
<evidence type="ECO:0000259" key="3">
    <source>
        <dbReference type="Pfam" id="PF18310"/>
    </source>
</evidence>
<dbReference type="PANTHER" id="PTHR37836">
    <property type="entry name" value="LMO1036 PROTEIN"/>
    <property type="match status" value="1"/>
</dbReference>
<evidence type="ECO:0000259" key="2">
    <source>
        <dbReference type="Pfam" id="PF16586"/>
    </source>
</evidence>
<dbReference type="EMBL" id="CP042304">
    <property type="protein sequence ID" value="QDZ11468.1"/>
    <property type="molecule type" value="Genomic_DNA"/>
</dbReference>
<sequence>MTSSAIADSAASLWATYELTLAGPSEGNPFQDVELRAIFQQGDRQVRVDGFYDGDGTYKLRFLPDTTGTWTYQTSSNSPALDGASGSLDVGPARPGHHGPVRVSNRHHFRHADGTRYINIGTTAYVWNLQGDALEEETLATLAEAPFTKIRMCVFPKHYRYNENEPDHYPFPLMKQGESKWTGSFAGSGAGWQFDLERFEPAYFRHLEKRINQLAEIGVEADLIIFHPYDRWGFSKMSPAQDDRYLRYLVARLAALPNVWWSMANEYDLMPSKTLADWDRFIHIVSDSDPYGHLLGVHNCFAFYDHNHPRITHASIQRSAAANSALWREKYGKPVSIDECCYEGDIAELWGNISAQKMVRRFWDGTVNGGYVTHGETYGNDSDTIWWAKGGKLTGESVARIAFLKRILEEGPDEGLDPVKSTGAYRIQLSGGLDNVVLQQLFIPPVGEEDWPRVQAWFATAGQPHRYYLTYLGENTPSEFAVAVPPGERYSATLIDTWHMTETAIADGVQRGDLLHFAPKPYQALLFKRIDG</sequence>
<dbReference type="RefSeq" id="WP_146290289.1">
    <property type="nucleotide sequence ID" value="NZ_CP042304.1"/>
</dbReference>